<feature type="domain" description="FYVE-type" evidence="5">
    <location>
        <begin position="402"/>
        <end position="460"/>
    </location>
</feature>
<dbReference type="Pfam" id="PF01363">
    <property type="entry name" value="FYVE"/>
    <property type="match status" value="1"/>
</dbReference>
<evidence type="ECO:0000256" key="2">
    <source>
        <dbReference type="ARBA" id="ARBA00022771"/>
    </source>
</evidence>
<dbReference type="InterPro" id="IPR017455">
    <property type="entry name" value="Znf_FYVE-rel"/>
</dbReference>
<reference evidence="6 7" key="1">
    <citation type="journal article" date="2014" name="Genome Biol. Evol.">
        <title>The secreted proteins of Achlya hypogyna and Thraustotheca clavata identify the ancestral oomycete secretome and reveal gene acquisitions by horizontal gene transfer.</title>
        <authorList>
            <person name="Misner I."/>
            <person name="Blouin N."/>
            <person name="Leonard G."/>
            <person name="Richards T.A."/>
            <person name="Lane C.E."/>
        </authorList>
    </citation>
    <scope>NUCLEOTIDE SEQUENCE [LARGE SCALE GENOMIC DNA]</scope>
    <source>
        <strain evidence="6 7">ATCC 34112</strain>
    </source>
</reference>
<evidence type="ECO:0000256" key="4">
    <source>
        <dbReference type="PROSITE-ProRule" id="PRU00091"/>
    </source>
</evidence>
<dbReference type="Gene3D" id="3.30.40.10">
    <property type="entry name" value="Zinc/RING finger domain, C3HC4 (zinc finger)"/>
    <property type="match status" value="1"/>
</dbReference>
<evidence type="ECO:0000256" key="1">
    <source>
        <dbReference type="ARBA" id="ARBA00022723"/>
    </source>
</evidence>
<dbReference type="EMBL" id="JNBS01002533">
    <property type="protein sequence ID" value="OQR90501.1"/>
    <property type="molecule type" value="Genomic_DNA"/>
</dbReference>
<organism evidence="6 7">
    <name type="scientific">Thraustotheca clavata</name>
    <dbReference type="NCBI Taxonomy" id="74557"/>
    <lineage>
        <taxon>Eukaryota</taxon>
        <taxon>Sar</taxon>
        <taxon>Stramenopiles</taxon>
        <taxon>Oomycota</taxon>
        <taxon>Saprolegniomycetes</taxon>
        <taxon>Saprolegniales</taxon>
        <taxon>Achlyaceae</taxon>
        <taxon>Thraustotheca</taxon>
    </lineage>
</organism>
<sequence>IVVSEKLDSPGVLTVDMYIQMELKGHAPKFYQRKIARQRARFLHTLHAALHDLRMSARRTAIYMPTVPQSIRTSCTRCQKALRKAFTPWRRRYSCEACGEVSYILRKANFYVSCRLFVVRASNPFDSGGFGLSPHLSIDDGLRSALGSWIQRQYTPELSPYQVEELLDPIMNSSTKLSSESLDWFANLHYLEELAQQNLQKVLDDQQTFAHGMCLRQQESCQVYQNGNGYQARTRINTSMHDAIALFTNDPVPLMEDIVDSSVVHQLSSNMSIRWMTMECAKPFRNRDFCIVQVQDHVSLPSGFPAYVISQHSIRLPGCPELESTLSIVRGAMYNCWTLITQTEKENEIEIRVQMDYDYKGRMPIWLQSYMVKQRILRLETVHIAVESFQLKASFGESKVPKEARSTCFGCKKSFHSFFRQWRRKHNCFLCGEIFCRQCTKSCENEPDKRVCKSCVSSMVEYSLRSPYTSQGSTFDQQTPLFDDMEMEVMEFRASGKTSRQYHPSLMCENFMELIDPPQAIKVKEKTLRSEQDTKAILFPTQEDNMDLLHQKHQIGLFSLHCD</sequence>
<dbReference type="Proteomes" id="UP000243217">
    <property type="component" value="Unassembled WGS sequence"/>
</dbReference>
<dbReference type="OrthoDB" id="660555at2759"/>
<dbReference type="InterPro" id="IPR000306">
    <property type="entry name" value="Znf_FYVE"/>
</dbReference>
<dbReference type="InterPro" id="IPR011011">
    <property type="entry name" value="Znf_FYVE_PHD"/>
</dbReference>
<dbReference type="STRING" id="74557.A0A1V9YXQ8"/>
<keyword evidence="7" id="KW-1185">Reference proteome</keyword>
<dbReference type="PROSITE" id="PS50178">
    <property type="entry name" value="ZF_FYVE"/>
    <property type="match status" value="1"/>
</dbReference>
<dbReference type="SUPFAM" id="SSF55961">
    <property type="entry name" value="Bet v1-like"/>
    <property type="match status" value="1"/>
</dbReference>
<feature type="non-terminal residue" evidence="6">
    <location>
        <position position="1"/>
    </location>
</feature>
<dbReference type="SMART" id="SM00064">
    <property type="entry name" value="FYVE"/>
    <property type="match status" value="1"/>
</dbReference>
<evidence type="ECO:0000256" key="3">
    <source>
        <dbReference type="ARBA" id="ARBA00022833"/>
    </source>
</evidence>
<dbReference type="PANTHER" id="PTHR13510">
    <property type="entry name" value="FYVE-FINGER-CONTAINING RAB5 EFFECTOR PROTEIN RABENOSYN-5-RELATED"/>
    <property type="match status" value="1"/>
</dbReference>
<dbReference type="Gene3D" id="3.30.530.20">
    <property type="match status" value="1"/>
</dbReference>
<keyword evidence="1" id="KW-0479">Metal-binding</keyword>
<evidence type="ECO:0000313" key="6">
    <source>
        <dbReference type="EMBL" id="OQR90501.1"/>
    </source>
</evidence>
<dbReference type="InterPro" id="IPR052727">
    <property type="entry name" value="Rab4/Rab5_effector"/>
</dbReference>
<protein>
    <recommendedName>
        <fullName evidence="5">FYVE-type domain-containing protein</fullName>
    </recommendedName>
</protein>
<dbReference type="AlphaFoldDB" id="A0A1V9YXQ8"/>
<evidence type="ECO:0000313" key="7">
    <source>
        <dbReference type="Proteomes" id="UP000243217"/>
    </source>
</evidence>
<dbReference type="GO" id="GO:0008270">
    <property type="term" value="F:zinc ion binding"/>
    <property type="evidence" value="ECO:0007669"/>
    <property type="project" value="UniProtKB-KW"/>
</dbReference>
<comment type="caution">
    <text evidence="6">The sequence shown here is derived from an EMBL/GenBank/DDBJ whole genome shotgun (WGS) entry which is preliminary data.</text>
</comment>
<keyword evidence="3" id="KW-0862">Zinc</keyword>
<dbReference type="InterPro" id="IPR013083">
    <property type="entry name" value="Znf_RING/FYVE/PHD"/>
</dbReference>
<name>A0A1V9YXQ8_9STRA</name>
<dbReference type="InterPro" id="IPR023393">
    <property type="entry name" value="START-like_dom_sf"/>
</dbReference>
<dbReference type="PANTHER" id="PTHR13510:SF44">
    <property type="entry name" value="RABENOSYN-5"/>
    <property type="match status" value="1"/>
</dbReference>
<accession>A0A1V9YXQ8</accession>
<proteinExistence type="predicted"/>
<dbReference type="SUPFAM" id="SSF57903">
    <property type="entry name" value="FYVE/PHD zinc finger"/>
    <property type="match status" value="1"/>
</dbReference>
<evidence type="ECO:0000259" key="5">
    <source>
        <dbReference type="PROSITE" id="PS50178"/>
    </source>
</evidence>
<gene>
    <name evidence="6" type="ORF">THRCLA_09319</name>
</gene>
<keyword evidence="2 4" id="KW-0863">Zinc-finger</keyword>